<evidence type="ECO:0000313" key="2">
    <source>
        <dbReference type="Proteomes" id="UP001081709"/>
    </source>
</evidence>
<proteinExistence type="predicted"/>
<dbReference type="Proteomes" id="UP001081709">
    <property type="component" value="Unassembled WGS sequence"/>
</dbReference>
<dbReference type="PANTHER" id="PTHR41287:SF1">
    <property type="entry name" value="PROTEIN YMFN"/>
    <property type="match status" value="1"/>
</dbReference>
<comment type="caution">
    <text evidence="1">The sequence shown here is derived from an EMBL/GenBank/DDBJ whole genome shotgun (WGS) entry which is preliminary data.</text>
</comment>
<dbReference type="PANTHER" id="PTHR41287">
    <property type="match status" value="1"/>
</dbReference>
<dbReference type="RefSeq" id="WP_267186852.1">
    <property type="nucleotide sequence ID" value="NZ_JAPMKV010000010.1"/>
</dbReference>
<evidence type="ECO:0008006" key="3">
    <source>
        <dbReference type="Google" id="ProtNLM"/>
    </source>
</evidence>
<protein>
    <recommendedName>
        <fullName evidence="3">Terminase</fullName>
    </recommendedName>
</protein>
<accession>A0ABT3WUC7</accession>
<dbReference type="InterPro" id="IPR027417">
    <property type="entry name" value="P-loop_NTPase"/>
</dbReference>
<dbReference type="Gene3D" id="3.40.50.300">
    <property type="entry name" value="P-loop containing nucleotide triphosphate hydrolases"/>
    <property type="match status" value="1"/>
</dbReference>
<name>A0ABT3WUC7_9CORY</name>
<dbReference type="EMBL" id="JAPMKV010000010">
    <property type="protein sequence ID" value="MCX7445830.1"/>
    <property type="molecule type" value="Genomic_DNA"/>
</dbReference>
<reference evidence="1" key="1">
    <citation type="submission" date="2022-11" db="EMBL/GenBank/DDBJ databases">
        <title>Corynebacterium sp. isolated from Penguins.</title>
        <authorList>
            <person name="Sedlar K."/>
            <person name="Svec P."/>
        </authorList>
    </citation>
    <scope>NUCLEOTIDE SEQUENCE</scope>
    <source>
        <strain evidence="1">P7003</strain>
    </source>
</reference>
<keyword evidence="2" id="KW-1185">Reference proteome</keyword>
<gene>
    <name evidence="1" type="ORF">OS125_11360</name>
</gene>
<dbReference type="InterPro" id="IPR005021">
    <property type="entry name" value="Terminase_largesu-like"/>
</dbReference>
<sequence length="501" mass="54454">MPDGDSAPGDDAVAFAAWCGLTLLPWQEDLLRDMCRVAPDGRLAANEVVVPLARQNGKGEVLVARELYSIFRSDEKTIYHTAHLMDTAIDAQRRLWDVIEANEELMWWGNEDEDPALLPVQTKSNGKEALHFPALGKVAYFRTRTKKTARGLSVDLLIYDECYDLPNEVYAAMNSTTKAKPNAQKVFISSPVNTDEHIHGAIFSAKRWAGLDGADRVLFKEWSMPEGADPLDEKNWALANPSLGPVLQLHELRAEAAAAAKSEALMRSFLVESLGVGRWVPRDDELGDDFTPVFDLEQWGRLLEVEPSVTGECCVGLDVSPDGEHAAMCAALRTARGAHLSLSPVRAMDRDALVAGVKRAVDQNDPAAVVLDPKTPASTLVNPLEKLGVEPEQVTAGKVSAAWELLLLMVKEGTVTHDGDPRWSEMLAVARERESRSGSSGRALERYSGEVAGLNAAAFALWGLFEFGEVSGKSLVKKPREYVPPAAVSAGAVAGVRSMSF</sequence>
<evidence type="ECO:0000313" key="1">
    <source>
        <dbReference type="EMBL" id="MCX7445830.1"/>
    </source>
</evidence>
<organism evidence="1 2">
    <name type="scientific">Corynebacterium pygosceleis</name>
    <dbReference type="NCBI Taxonomy" id="2800406"/>
    <lineage>
        <taxon>Bacteria</taxon>
        <taxon>Bacillati</taxon>
        <taxon>Actinomycetota</taxon>
        <taxon>Actinomycetes</taxon>
        <taxon>Mycobacteriales</taxon>
        <taxon>Corynebacteriaceae</taxon>
        <taxon>Corynebacterium</taxon>
    </lineage>
</organism>